<evidence type="ECO:0000256" key="1">
    <source>
        <dbReference type="SAM" id="MobiDB-lite"/>
    </source>
</evidence>
<accession>A0A9P0ZWU9</accession>
<name>A0A9P0ZWU9_CUSEU</name>
<feature type="compositionally biased region" description="Low complexity" evidence="1">
    <location>
        <begin position="65"/>
        <end position="78"/>
    </location>
</feature>
<sequence length="170" mass="18015">MTKKNKQNRTPPPKDQKFEDKIKYLQAKKAASEEAKMKKKGISKEVIPTLGTQDAKSTNDTDSHAAATPLNATTNAEASLAASHATGGVDSNTEASHAAHATGGNGSYAEALLGTSFSSHVEASKEPTLTLKSHVEVTTIETSDENHVIIEDEPDVSISLGSQDTEQKKN</sequence>
<feature type="region of interest" description="Disordered" evidence="1">
    <location>
        <begin position="27"/>
        <end position="107"/>
    </location>
</feature>
<feature type="region of interest" description="Disordered" evidence="1">
    <location>
        <begin position="145"/>
        <end position="170"/>
    </location>
</feature>
<comment type="caution">
    <text evidence="2">The sequence shown here is derived from an EMBL/GenBank/DDBJ whole genome shotgun (WGS) entry which is preliminary data.</text>
</comment>
<evidence type="ECO:0000313" key="3">
    <source>
        <dbReference type="Proteomes" id="UP001152484"/>
    </source>
</evidence>
<feature type="region of interest" description="Disordered" evidence="1">
    <location>
        <begin position="1"/>
        <end position="20"/>
    </location>
</feature>
<dbReference type="EMBL" id="CAMAPE010000066">
    <property type="protein sequence ID" value="CAH9115358.1"/>
    <property type="molecule type" value="Genomic_DNA"/>
</dbReference>
<protein>
    <submittedName>
        <fullName evidence="2">Uncharacterized protein</fullName>
    </submittedName>
</protein>
<dbReference type="Proteomes" id="UP001152484">
    <property type="component" value="Unassembled WGS sequence"/>
</dbReference>
<dbReference type="AlphaFoldDB" id="A0A9P0ZWU9"/>
<reference evidence="2" key="1">
    <citation type="submission" date="2022-07" db="EMBL/GenBank/DDBJ databases">
        <authorList>
            <person name="Macas J."/>
            <person name="Novak P."/>
            <person name="Neumann P."/>
        </authorList>
    </citation>
    <scope>NUCLEOTIDE SEQUENCE</scope>
</reference>
<evidence type="ECO:0000313" key="2">
    <source>
        <dbReference type="EMBL" id="CAH9115358.1"/>
    </source>
</evidence>
<keyword evidence="3" id="KW-1185">Reference proteome</keyword>
<proteinExistence type="predicted"/>
<organism evidence="2 3">
    <name type="scientific">Cuscuta europaea</name>
    <name type="common">European dodder</name>
    <dbReference type="NCBI Taxonomy" id="41803"/>
    <lineage>
        <taxon>Eukaryota</taxon>
        <taxon>Viridiplantae</taxon>
        <taxon>Streptophyta</taxon>
        <taxon>Embryophyta</taxon>
        <taxon>Tracheophyta</taxon>
        <taxon>Spermatophyta</taxon>
        <taxon>Magnoliopsida</taxon>
        <taxon>eudicotyledons</taxon>
        <taxon>Gunneridae</taxon>
        <taxon>Pentapetalae</taxon>
        <taxon>asterids</taxon>
        <taxon>lamiids</taxon>
        <taxon>Solanales</taxon>
        <taxon>Convolvulaceae</taxon>
        <taxon>Cuscuteae</taxon>
        <taxon>Cuscuta</taxon>
        <taxon>Cuscuta subgen. Cuscuta</taxon>
    </lineage>
</organism>
<gene>
    <name evidence="2" type="ORF">CEURO_LOCUS20777</name>
</gene>